<reference evidence="2 3" key="1">
    <citation type="submission" date="2018-11" db="EMBL/GenBank/DDBJ databases">
        <authorList>
            <consortium name="Pathogen Informatics"/>
        </authorList>
    </citation>
    <scope>NUCLEOTIDE SEQUENCE [LARGE SCALE GENOMIC DNA]</scope>
</reference>
<gene>
    <name evidence="2" type="ORF">HPBE_LOCUS2958</name>
</gene>
<keyword evidence="3" id="KW-1185">Reference proteome</keyword>
<sequence length="69" mass="7524">MKFVFEVLIAINHIEQITEDVPKAAWGFRRRAEHVAHVPGDSGGVPKTLSDVIGGSEDVPNMSSAKEDH</sequence>
<name>A0A183F9W5_HELPZ</name>
<dbReference type="AlphaFoldDB" id="A0A183F9W5"/>
<accession>A0A3P7UDE4</accession>
<protein>
    <submittedName>
        <fullName evidence="2 4">Uncharacterized protein</fullName>
    </submittedName>
</protein>
<feature type="region of interest" description="Disordered" evidence="1">
    <location>
        <begin position="37"/>
        <end position="69"/>
    </location>
</feature>
<evidence type="ECO:0000313" key="2">
    <source>
        <dbReference type="EMBL" id="VDO29669.1"/>
    </source>
</evidence>
<dbReference type="WBParaSite" id="HPBE_0000295701-mRNA-1">
    <property type="protein sequence ID" value="HPBE_0000295701-mRNA-1"/>
    <property type="gene ID" value="HPBE_0000295701"/>
</dbReference>
<dbReference type="EMBL" id="UZAH01005748">
    <property type="protein sequence ID" value="VDO29669.1"/>
    <property type="molecule type" value="Genomic_DNA"/>
</dbReference>
<proteinExistence type="predicted"/>
<organism evidence="3 4">
    <name type="scientific">Heligmosomoides polygyrus</name>
    <name type="common">Parasitic roundworm</name>
    <dbReference type="NCBI Taxonomy" id="6339"/>
    <lineage>
        <taxon>Eukaryota</taxon>
        <taxon>Metazoa</taxon>
        <taxon>Ecdysozoa</taxon>
        <taxon>Nematoda</taxon>
        <taxon>Chromadorea</taxon>
        <taxon>Rhabditida</taxon>
        <taxon>Rhabditina</taxon>
        <taxon>Rhabditomorpha</taxon>
        <taxon>Strongyloidea</taxon>
        <taxon>Heligmosomidae</taxon>
        <taxon>Heligmosomoides</taxon>
    </lineage>
</organism>
<reference evidence="4" key="2">
    <citation type="submission" date="2019-09" db="UniProtKB">
        <authorList>
            <consortium name="WormBaseParasite"/>
        </authorList>
    </citation>
    <scope>IDENTIFICATION</scope>
</reference>
<evidence type="ECO:0000313" key="4">
    <source>
        <dbReference type="WBParaSite" id="HPBE_0000295701-mRNA-1"/>
    </source>
</evidence>
<dbReference type="Proteomes" id="UP000050761">
    <property type="component" value="Unassembled WGS sequence"/>
</dbReference>
<evidence type="ECO:0000313" key="3">
    <source>
        <dbReference type="Proteomes" id="UP000050761"/>
    </source>
</evidence>
<evidence type="ECO:0000256" key="1">
    <source>
        <dbReference type="SAM" id="MobiDB-lite"/>
    </source>
</evidence>
<accession>A0A183F9W5</accession>